<dbReference type="EMBL" id="VTEW01000015">
    <property type="protein sequence ID" value="TYS75835.1"/>
    <property type="molecule type" value="Genomic_DNA"/>
</dbReference>
<organism evidence="3 4">
    <name type="scientific">Rossellomorea aquimaris</name>
    <dbReference type="NCBI Taxonomy" id="189382"/>
    <lineage>
        <taxon>Bacteria</taxon>
        <taxon>Bacillati</taxon>
        <taxon>Bacillota</taxon>
        <taxon>Bacilli</taxon>
        <taxon>Bacillales</taxon>
        <taxon>Bacillaceae</taxon>
        <taxon>Rossellomorea</taxon>
    </lineage>
</organism>
<dbReference type="Pfam" id="PF00535">
    <property type="entry name" value="Glycos_transf_2"/>
    <property type="match status" value="1"/>
</dbReference>
<proteinExistence type="inferred from homology"/>
<dbReference type="OrthoDB" id="9785185at2"/>
<dbReference type="FunFam" id="3.90.550.10:FF:000130">
    <property type="entry name" value="Family 2 glycosyl transferase"/>
    <property type="match status" value="1"/>
</dbReference>
<dbReference type="GO" id="GO:0016758">
    <property type="term" value="F:hexosyltransferase activity"/>
    <property type="evidence" value="ECO:0007669"/>
    <property type="project" value="UniProtKB-ARBA"/>
</dbReference>
<dbReference type="InterPro" id="IPR001173">
    <property type="entry name" value="Glyco_trans_2-like"/>
</dbReference>
<dbReference type="CDD" id="cd00761">
    <property type="entry name" value="Glyco_tranf_GTA_type"/>
    <property type="match status" value="1"/>
</dbReference>
<dbReference type="NCBIfam" id="NF047683">
    <property type="entry name" value="TeichurnBiosyTuaG"/>
    <property type="match status" value="1"/>
</dbReference>
<reference evidence="3 4" key="1">
    <citation type="submission" date="2019-08" db="EMBL/GenBank/DDBJ databases">
        <title>Bacillus genomes from the desert of Cuatro Cienegas, Coahuila.</title>
        <authorList>
            <person name="Olmedo-Alvarez G."/>
        </authorList>
    </citation>
    <scope>NUCLEOTIDE SEQUENCE [LARGE SCALE GENOMIC DNA]</scope>
    <source>
        <strain evidence="3 4">CH451a_14T</strain>
    </source>
</reference>
<comment type="caution">
    <text evidence="3">The sequence shown here is derived from an EMBL/GenBank/DDBJ whole genome shotgun (WGS) entry which is preliminary data.</text>
</comment>
<dbReference type="PANTHER" id="PTHR22916">
    <property type="entry name" value="GLYCOSYLTRANSFERASE"/>
    <property type="match status" value="1"/>
</dbReference>
<evidence type="ECO:0000313" key="4">
    <source>
        <dbReference type="Proteomes" id="UP000325054"/>
    </source>
</evidence>
<sequence length="252" mass="29044">MNKTEPLISVITPTYNSRDYIQSTIESVKAQTYKNWEMVIVDDCSTDDTREILKKEAAADLRIKIHFLGENSGAAVARNTAINESKGRFAAFLDADDQWLPEKLEKQLDFMLENDLAFTFTQYSIMDQDGNDTGKVVQIPKSIDYHGLLKNTIIGFLTVMVDKEKTGYFQMPNIRTRQDFALELDLLKRGFNAYGLQETLSRYRVVKGSISSNKIKTAKRNWQVYRKIEKLSFGYSLWCFVNYGFHAVKKRL</sequence>
<name>A0A5D4TKI3_9BACI</name>
<dbReference type="SUPFAM" id="SSF53448">
    <property type="entry name" value="Nucleotide-diphospho-sugar transferases"/>
    <property type="match status" value="1"/>
</dbReference>
<dbReference type="InterPro" id="IPR029044">
    <property type="entry name" value="Nucleotide-diphossugar_trans"/>
</dbReference>
<dbReference type="Gene3D" id="3.90.550.10">
    <property type="entry name" value="Spore Coat Polysaccharide Biosynthesis Protein SpsA, Chain A"/>
    <property type="match status" value="1"/>
</dbReference>
<comment type="similarity">
    <text evidence="1">Belongs to the glycosyltransferase 2 family.</text>
</comment>
<dbReference type="Proteomes" id="UP000325054">
    <property type="component" value="Unassembled WGS sequence"/>
</dbReference>
<evidence type="ECO:0000259" key="2">
    <source>
        <dbReference type="Pfam" id="PF00535"/>
    </source>
</evidence>
<evidence type="ECO:0000256" key="1">
    <source>
        <dbReference type="ARBA" id="ARBA00006739"/>
    </source>
</evidence>
<keyword evidence="3" id="KW-0808">Transferase</keyword>
<evidence type="ECO:0000313" key="3">
    <source>
        <dbReference type="EMBL" id="TYS75835.1"/>
    </source>
</evidence>
<accession>A0A5D4TKI3</accession>
<protein>
    <submittedName>
        <fullName evidence="3">Glycosyltransferase family 2 protein</fullName>
    </submittedName>
</protein>
<dbReference type="PANTHER" id="PTHR22916:SF3">
    <property type="entry name" value="UDP-GLCNAC:BETAGAL BETA-1,3-N-ACETYLGLUCOSAMINYLTRANSFERASE-LIKE PROTEIN 1"/>
    <property type="match status" value="1"/>
</dbReference>
<feature type="domain" description="Glycosyltransferase 2-like" evidence="2">
    <location>
        <begin position="9"/>
        <end position="138"/>
    </location>
</feature>
<gene>
    <name evidence="3" type="ORF">FZC80_16645</name>
</gene>
<dbReference type="AlphaFoldDB" id="A0A5D4TKI3"/>
<dbReference type="RefSeq" id="WP_148992534.1">
    <property type="nucleotide sequence ID" value="NZ_VTEW01000015.1"/>
</dbReference>